<evidence type="ECO:0000256" key="3">
    <source>
        <dbReference type="ARBA" id="ARBA00022737"/>
    </source>
</evidence>
<keyword evidence="2 6" id="KW-0812">Transmembrane</keyword>
<evidence type="ECO:0000256" key="2">
    <source>
        <dbReference type="ARBA" id="ARBA00022692"/>
    </source>
</evidence>
<dbReference type="Pfam" id="PF00654">
    <property type="entry name" value="Voltage_CLC"/>
    <property type="match status" value="1"/>
</dbReference>
<keyword evidence="7" id="KW-1185">Reference proteome</keyword>
<dbReference type="Proteomes" id="UP000035642">
    <property type="component" value="Unassembled WGS sequence"/>
</dbReference>
<feature type="transmembrane region" description="Helical" evidence="6">
    <location>
        <begin position="106"/>
        <end position="130"/>
    </location>
</feature>
<feature type="transmembrane region" description="Helical" evidence="6">
    <location>
        <begin position="296"/>
        <end position="316"/>
    </location>
</feature>
<dbReference type="PANTHER" id="PTHR45720">
    <property type="entry name" value="CHLORIDE CHANNEL PROTEIN 2"/>
    <property type="match status" value="1"/>
</dbReference>
<dbReference type="PANTHER" id="PTHR45720:SF10">
    <property type="entry name" value="CHLORIDE CHANNEL PROTEIN 2"/>
    <property type="match status" value="1"/>
</dbReference>
<dbReference type="FunFam" id="1.10.3080.10:FF:000022">
    <property type="entry name" value="Chloride channel protein"/>
    <property type="match status" value="1"/>
</dbReference>
<evidence type="ECO:0000256" key="4">
    <source>
        <dbReference type="ARBA" id="ARBA00022989"/>
    </source>
</evidence>
<name>A0A158P837_ANGCA</name>
<dbReference type="GO" id="GO:0005247">
    <property type="term" value="F:voltage-gated chloride channel activity"/>
    <property type="evidence" value="ECO:0007669"/>
    <property type="project" value="TreeGrafter"/>
</dbReference>
<keyword evidence="3" id="KW-0677">Repeat</keyword>
<comment type="subcellular location">
    <subcellularLocation>
        <location evidence="1">Membrane</location>
        <topology evidence="1">Multi-pass membrane protein</topology>
    </subcellularLocation>
</comment>
<dbReference type="AlphaFoldDB" id="A0A158P837"/>
<evidence type="ECO:0000256" key="1">
    <source>
        <dbReference type="ARBA" id="ARBA00004141"/>
    </source>
</evidence>
<dbReference type="InterPro" id="IPR014743">
    <property type="entry name" value="Cl-channel_core"/>
</dbReference>
<dbReference type="PRINTS" id="PR00762">
    <property type="entry name" value="CLCHANNEL"/>
</dbReference>
<evidence type="ECO:0000256" key="6">
    <source>
        <dbReference type="SAM" id="Phobius"/>
    </source>
</evidence>
<feature type="transmembrane region" description="Helical" evidence="6">
    <location>
        <begin position="464"/>
        <end position="492"/>
    </location>
</feature>
<keyword evidence="4 6" id="KW-1133">Transmembrane helix</keyword>
<protein>
    <submittedName>
        <fullName evidence="8">Chloride channel protein</fullName>
    </submittedName>
</protein>
<feature type="transmembrane region" description="Helical" evidence="6">
    <location>
        <begin position="250"/>
        <end position="271"/>
    </location>
</feature>
<evidence type="ECO:0000313" key="8">
    <source>
        <dbReference type="WBParaSite" id="ACAC_0000657901-mRNA-1"/>
    </source>
</evidence>
<dbReference type="WBParaSite" id="ACAC_0000657901-mRNA-1">
    <property type="protein sequence ID" value="ACAC_0000657901-mRNA-1"/>
    <property type="gene ID" value="ACAC_0000657901"/>
</dbReference>
<reference evidence="8" key="2">
    <citation type="submission" date="2016-04" db="UniProtKB">
        <authorList>
            <consortium name="WormBaseParasite"/>
        </authorList>
    </citation>
    <scope>IDENTIFICATION</scope>
</reference>
<feature type="transmembrane region" description="Helical" evidence="6">
    <location>
        <begin position="213"/>
        <end position="238"/>
    </location>
</feature>
<accession>A0A158P837</accession>
<dbReference type="Gene3D" id="1.10.3080.10">
    <property type="entry name" value="Clc chloride channel"/>
    <property type="match status" value="1"/>
</dbReference>
<feature type="transmembrane region" description="Helical" evidence="6">
    <location>
        <begin position="402"/>
        <end position="423"/>
    </location>
</feature>
<dbReference type="InterPro" id="IPR001807">
    <property type="entry name" value="ClC"/>
</dbReference>
<dbReference type="InterPro" id="IPR050970">
    <property type="entry name" value="Cl_channel_volt-gated"/>
</dbReference>
<feature type="transmembrane region" description="Helical" evidence="6">
    <location>
        <begin position="429"/>
        <end position="452"/>
    </location>
</feature>
<proteinExistence type="predicted"/>
<dbReference type="CDD" id="cd03683">
    <property type="entry name" value="ClC_1_like"/>
    <property type="match status" value="1"/>
</dbReference>
<evidence type="ECO:0000256" key="5">
    <source>
        <dbReference type="ARBA" id="ARBA00023136"/>
    </source>
</evidence>
<evidence type="ECO:0000313" key="7">
    <source>
        <dbReference type="Proteomes" id="UP000035642"/>
    </source>
</evidence>
<organism evidence="7 8">
    <name type="scientific">Angiostrongylus cantonensis</name>
    <name type="common">Rat lungworm</name>
    <dbReference type="NCBI Taxonomy" id="6313"/>
    <lineage>
        <taxon>Eukaryota</taxon>
        <taxon>Metazoa</taxon>
        <taxon>Ecdysozoa</taxon>
        <taxon>Nematoda</taxon>
        <taxon>Chromadorea</taxon>
        <taxon>Rhabditida</taxon>
        <taxon>Rhabditina</taxon>
        <taxon>Rhabditomorpha</taxon>
        <taxon>Strongyloidea</taxon>
        <taxon>Metastrongylidae</taxon>
        <taxon>Angiostrongylus</taxon>
    </lineage>
</organism>
<dbReference type="SUPFAM" id="SSF81340">
    <property type="entry name" value="Clc chloride channel"/>
    <property type="match status" value="1"/>
</dbReference>
<reference evidence="7" key="1">
    <citation type="submission" date="2012-09" db="EMBL/GenBank/DDBJ databases">
        <authorList>
            <person name="Martin A.A."/>
        </authorList>
    </citation>
    <scope>NUCLEOTIDE SEQUENCE</scope>
</reference>
<keyword evidence="5 6" id="KW-0472">Membrane</keyword>
<sequence>MLKLPTTTQSRSPSSKYGSASLLRIFDDQRESLRERRNQLMKKQRKGECVDQKISLVGLARPLLYLFQDNDGNGKAEGAHAFPNTISRHIATYNWVGKLESDRHRLYTFIVWIGYAVVLITSSAALAHYLSPQTIGSGIPEMKTILRGFMLKEYLSFRTLILKMIGLTLSLGSGLPLGKEGPFVHVASALASQLSRFMTSFEGVYVNESRSQAMLAAGCAVGVACTFSTPIGGVLFSIEVTSTYFAVRNYWMGFFAALCAASTFRIVRFVLNASGETVEAYYQTRFPEDAFYLEELPLFGLIGLVCGLAGALFIKVHRSLLTNLNRSSSVKKFVEKNWLLYPVLVSFLTSSITYPEGFGQFLSGQTLRMLLSNCTWSASTEQENCCPQGFLDEWTGDGNNSALVALSLFSVTFFALSILSSTLPIPAGIFMPVFIIGASFGRLVGESVAILFPNGIYSYRRLGVYPGIYAVVGAASFCGSVTHTISVAVIVFEVTGQLMHILPVMIAVFIGNIVCAYFQPSIYDSIIAIKKLPYIREMSTCFDE</sequence>
<dbReference type="GO" id="GO:0005886">
    <property type="term" value="C:plasma membrane"/>
    <property type="evidence" value="ECO:0007669"/>
    <property type="project" value="TreeGrafter"/>
</dbReference>
<feature type="transmembrane region" description="Helical" evidence="6">
    <location>
        <begin position="498"/>
        <end position="518"/>
    </location>
</feature>
<dbReference type="STRING" id="6313.A0A158P837"/>